<organism evidence="4 5">
    <name type="scientific">Edaphobacter modestus</name>
    <dbReference type="NCBI Taxonomy" id="388466"/>
    <lineage>
        <taxon>Bacteria</taxon>
        <taxon>Pseudomonadati</taxon>
        <taxon>Acidobacteriota</taxon>
        <taxon>Terriglobia</taxon>
        <taxon>Terriglobales</taxon>
        <taxon>Acidobacteriaceae</taxon>
        <taxon>Edaphobacter</taxon>
    </lineage>
</organism>
<dbReference type="PANTHER" id="PTHR18964:SF149">
    <property type="entry name" value="BIFUNCTIONAL UDP-N-ACETYLGLUCOSAMINE 2-EPIMERASE_N-ACETYLMANNOSAMINE KINASE"/>
    <property type="match status" value="1"/>
</dbReference>
<gene>
    <name evidence="4" type="ORF">BDD14_3491</name>
</gene>
<dbReference type="InterPro" id="IPR000600">
    <property type="entry name" value="ROK"/>
</dbReference>
<dbReference type="InterPro" id="IPR043129">
    <property type="entry name" value="ATPase_NBD"/>
</dbReference>
<evidence type="ECO:0000313" key="4">
    <source>
        <dbReference type="EMBL" id="RZU41949.1"/>
    </source>
</evidence>
<dbReference type="CDD" id="cd23763">
    <property type="entry name" value="ASKHA_ATPase_ROK"/>
    <property type="match status" value="1"/>
</dbReference>
<dbReference type="PANTHER" id="PTHR18964">
    <property type="entry name" value="ROK (REPRESSOR, ORF, KINASE) FAMILY"/>
    <property type="match status" value="1"/>
</dbReference>
<dbReference type="InterPro" id="IPR000835">
    <property type="entry name" value="HTH_MarR-typ"/>
</dbReference>
<dbReference type="SUPFAM" id="SSF53067">
    <property type="entry name" value="Actin-like ATPase domain"/>
    <property type="match status" value="1"/>
</dbReference>
<feature type="region of interest" description="Disordered" evidence="2">
    <location>
        <begin position="1"/>
        <end position="24"/>
    </location>
</feature>
<dbReference type="RefSeq" id="WP_130419773.1">
    <property type="nucleotide sequence ID" value="NZ_SHKW01000001.1"/>
</dbReference>
<name>A0A4Q7YXX2_9BACT</name>
<protein>
    <submittedName>
        <fullName evidence="4">Glucokinase</fullName>
    </submittedName>
</protein>
<feature type="compositionally biased region" description="Polar residues" evidence="2">
    <location>
        <begin position="1"/>
        <end position="21"/>
    </location>
</feature>
<keyword evidence="5" id="KW-1185">Reference proteome</keyword>
<dbReference type="Pfam" id="PF00480">
    <property type="entry name" value="ROK"/>
    <property type="match status" value="1"/>
</dbReference>
<dbReference type="Pfam" id="PF12802">
    <property type="entry name" value="MarR_2"/>
    <property type="match status" value="1"/>
</dbReference>
<dbReference type="GO" id="GO:0016301">
    <property type="term" value="F:kinase activity"/>
    <property type="evidence" value="ECO:0007669"/>
    <property type="project" value="UniProtKB-KW"/>
</dbReference>
<dbReference type="Gene3D" id="3.30.420.40">
    <property type="match status" value="2"/>
</dbReference>
<dbReference type="SUPFAM" id="SSF46785">
    <property type="entry name" value="Winged helix' DNA-binding domain"/>
    <property type="match status" value="1"/>
</dbReference>
<keyword evidence="4" id="KW-0418">Kinase</keyword>
<evidence type="ECO:0000259" key="3">
    <source>
        <dbReference type="Pfam" id="PF12802"/>
    </source>
</evidence>
<dbReference type="EMBL" id="SHKW01000001">
    <property type="protein sequence ID" value="RZU41949.1"/>
    <property type="molecule type" value="Genomic_DNA"/>
</dbReference>
<dbReference type="InterPro" id="IPR036390">
    <property type="entry name" value="WH_DNA-bd_sf"/>
</dbReference>
<dbReference type="AlphaFoldDB" id="A0A4Q7YXX2"/>
<accession>A0A4Q7YXX2</accession>
<sequence length="411" mass="43850">MRFQSTSSIQYPSGSGTQPSRPSHLRQVNALGLLRLLREHNPCSKADLVRLSGLSAPTVSSAVAYLESLDLVENLGDGESSGGRPPEMLRFNANRGFVAGVDIGGTRLRMVLADLNGRVVTQWATQFTERQRAPKAVCALIHDGLKRMCQEASTSLKKVLHITVGAPGVTNVTSGIVLSAPNLKDWNDVPLRTMVERETGIEATVDNDTNLAAVGEHWRGSASGVEDFLFIALGTGVGAGIFLRGRLHHGANWSAGEIGYAAVSGRPRQALEVHSTGQMERAIGGLGIEAEWQRLLGRERGANVSELAKLRATEIFDLAVDGDRLAAQIVQYAAQILADCIVDMSLTLDPEVVILGGGVGSHPELCRSTEKLLARNEFAKPQVRSSSLGTQAQLHGAISLSLSASEARLLD</sequence>
<comment type="caution">
    <text evidence="4">The sequence shown here is derived from an EMBL/GenBank/DDBJ whole genome shotgun (WGS) entry which is preliminary data.</text>
</comment>
<dbReference type="InterPro" id="IPR036388">
    <property type="entry name" value="WH-like_DNA-bd_sf"/>
</dbReference>
<comment type="similarity">
    <text evidence="1">Belongs to the ROK (NagC/XylR) family.</text>
</comment>
<proteinExistence type="inferred from homology"/>
<reference evidence="4 5" key="1">
    <citation type="submission" date="2019-02" db="EMBL/GenBank/DDBJ databases">
        <title>Genomic Encyclopedia of Archaeal and Bacterial Type Strains, Phase II (KMG-II): from individual species to whole genera.</title>
        <authorList>
            <person name="Goeker M."/>
        </authorList>
    </citation>
    <scope>NUCLEOTIDE SEQUENCE [LARGE SCALE GENOMIC DNA]</scope>
    <source>
        <strain evidence="4 5">DSM 18101</strain>
    </source>
</reference>
<evidence type="ECO:0000256" key="2">
    <source>
        <dbReference type="SAM" id="MobiDB-lite"/>
    </source>
</evidence>
<dbReference type="OrthoDB" id="9796533at2"/>
<evidence type="ECO:0000313" key="5">
    <source>
        <dbReference type="Proteomes" id="UP000292958"/>
    </source>
</evidence>
<feature type="domain" description="HTH marR-type" evidence="3">
    <location>
        <begin position="30"/>
        <end position="73"/>
    </location>
</feature>
<dbReference type="Gene3D" id="1.10.10.10">
    <property type="entry name" value="Winged helix-like DNA-binding domain superfamily/Winged helix DNA-binding domain"/>
    <property type="match status" value="1"/>
</dbReference>
<keyword evidence="4" id="KW-0808">Transferase</keyword>
<evidence type="ECO:0000256" key="1">
    <source>
        <dbReference type="ARBA" id="ARBA00006479"/>
    </source>
</evidence>
<dbReference type="GO" id="GO:0003700">
    <property type="term" value="F:DNA-binding transcription factor activity"/>
    <property type="evidence" value="ECO:0007669"/>
    <property type="project" value="InterPro"/>
</dbReference>
<dbReference type="Proteomes" id="UP000292958">
    <property type="component" value="Unassembled WGS sequence"/>
</dbReference>